<dbReference type="GO" id="GO:0003676">
    <property type="term" value="F:nucleic acid binding"/>
    <property type="evidence" value="ECO:0007669"/>
    <property type="project" value="InterPro"/>
</dbReference>
<dbReference type="InterPro" id="IPR012677">
    <property type="entry name" value="Nucleotide-bd_a/b_plait_sf"/>
</dbReference>
<evidence type="ECO:0000313" key="2">
    <source>
        <dbReference type="Proteomes" id="UP000834106"/>
    </source>
</evidence>
<accession>A0AAD2AB65</accession>
<dbReference type="InterPro" id="IPR035979">
    <property type="entry name" value="RBD_domain_sf"/>
</dbReference>
<dbReference type="AlphaFoldDB" id="A0AAD2AB65"/>
<protein>
    <recommendedName>
        <fullName evidence="3">RRM domain-containing protein</fullName>
    </recommendedName>
</protein>
<evidence type="ECO:0000313" key="1">
    <source>
        <dbReference type="EMBL" id="CAI9784967.1"/>
    </source>
</evidence>
<dbReference type="SUPFAM" id="SSF54928">
    <property type="entry name" value="RNA-binding domain, RBD"/>
    <property type="match status" value="1"/>
</dbReference>
<dbReference type="EMBL" id="OU503056">
    <property type="protein sequence ID" value="CAI9784967.1"/>
    <property type="molecule type" value="Genomic_DNA"/>
</dbReference>
<dbReference type="Gene3D" id="3.30.70.330">
    <property type="match status" value="1"/>
</dbReference>
<reference evidence="1" key="1">
    <citation type="submission" date="2023-05" db="EMBL/GenBank/DDBJ databases">
        <authorList>
            <person name="Huff M."/>
        </authorList>
    </citation>
    <scope>NUCLEOTIDE SEQUENCE</scope>
</reference>
<name>A0AAD2AB65_9LAMI</name>
<keyword evidence="2" id="KW-1185">Reference proteome</keyword>
<dbReference type="Proteomes" id="UP000834106">
    <property type="component" value="Chromosome 21"/>
</dbReference>
<evidence type="ECO:0008006" key="3">
    <source>
        <dbReference type="Google" id="ProtNLM"/>
    </source>
</evidence>
<proteinExistence type="predicted"/>
<organism evidence="1 2">
    <name type="scientific">Fraxinus pennsylvanica</name>
    <dbReference type="NCBI Taxonomy" id="56036"/>
    <lineage>
        <taxon>Eukaryota</taxon>
        <taxon>Viridiplantae</taxon>
        <taxon>Streptophyta</taxon>
        <taxon>Embryophyta</taxon>
        <taxon>Tracheophyta</taxon>
        <taxon>Spermatophyta</taxon>
        <taxon>Magnoliopsida</taxon>
        <taxon>eudicotyledons</taxon>
        <taxon>Gunneridae</taxon>
        <taxon>Pentapetalae</taxon>
        <taxon>asterids</taxon>
        <taxon>lamiids</taxon>
        <taxon>Lamiales</taxon>
        <taxon>Oleaceae</taxon>
        <taxon>Oleeae</taxon>
        <taxon>Fraxinus</taxon>
    </lineage>
</organism>
<gene>
    <name evidence="1" type="ORF">FPE_LOCUS32397</name>
</gene>
<sequence length="153" mass="16707">MFAVPVRHLFDIIMSMFGAYGKVNGVFTADESGTHVIVSYHEESNARAALKKLDGRCCSDLGGHSLHIRYSVQSLGKELLATVDSQPLQHLAKIRVQHYGYEFLNDFGLVLAPRGEITVCDEGEPGKRLRGGSGYEREGTNLNMMSACLNCGG</sequence>